<dbReference type="RefSeq" id="WP_156684420.1">
    <property type="nucleotide sequence ID" value="NZ_CACRUA010000009.1"/>
</dbReference>
<dbReference type="NCBIfam" id="TIGR00125">
    <property type="entry name" value="cyt_tran_rel"/>
    <property type="match status" value="1"/>
</dbReference>
<dbReference type="InterPro" id="IPR036291">
    <property type="entry name" value="NAD(P)-bd_dom_sf"/>
</dbReference>
<dbReference type="GO" id="GO:0047348">
    <property type="term" value="F:glycerol-3-phosphate cytidylyltransferase activity"/>
    <property type="evidence" value="ECO:0007669"/>
    <property type="project" value="UniProtKB-EC"/>
</dbReference>
<dbReference type="InterPro" id="IPR050984">
    <property type="entry name" value="Gfo/Idh/MocA_domain"/>
</dbReference>
<dbReference type="InterPro" id="IPR014729">
    <property type="entry name" value="Rossmann-like_a/b/a_fold"/>
</dbReference>
<dbReference type="SUPFAM" id="SSF55347">
    <property type="entry name" value="Glyceraldehyde-3-phosphate dehydrogenase-like, C-terminal domain"/>
    <property type="match status" value="1"/>
</dbReference>
<feature type="domain" description="Gfo/Idh/MocA-like oxidoreductase N-terminal" evidence="3">
    <location>
        <begin position="134"/>
        <end position="246"/>
    </location>
</feature>
<dbReference type="GO" id="GO:0016491">
    <property type="term" value="F:oxidoreductase activity"/>
    <property type="evidence" value="ECO:0007669"/>
    <property type="project" value="UniProtKB-KW"/>
</dbReference>
<accession>A0A6N3AVT7</accession>
<dbReference type="Gene3D" id="3.30.360.10">
    <property type="entry name" value="Dihydrodipicolinate Reductase, domain 2"/>
    <property type="match status" value="1"/>
</dbReference>
<dbReference type="PANTHER" id="PTHR22604">
    <property type="entry name" value="OXIDOREDUCTASES"/>
    <property type="match status" value="1"/>
</dbReference>
<dbReference type="AlphaFoldDB" id="A0A6N3AVT7"/>
<dbReference type="InterPro" id="IPR004821">
    <property type="entry name" value="Cyt_trans-like"/>
</dbReference>
<name>A0A6N3AVT7_CLOSY</name>
<dbReference type="GO" id="GO:0000166">
    <property type="term" value="F:nucleotide binding"/>
    <property type="evidence" value="ECO:0007669"/>
    <property type="project" value="InterPro"/>
</dbReference>
<dbReference type="Pfam" id="PF01408">
    <property type="entry name" value="GFO_IDH_MocA"/>
    <property type="match status" value="1"/>
</dbReference>
<dbReference type="EC" id="2.7.7.39" evidence="5"/>
<reference evidence="5" key="1">
    <citation type="submission" date="2019-11" db="EMBL/GenBank/DDBJ databases">
        <authorList>
            <person name="Feng L."/>
        </authorList>
    </citation>
    <scope>NUCLEOTIDE SEQUENCE</scope>
    <source>
        <strain evidence="5">CsymbiosumLFYP84</strain>
    </source>
</reference>
<gene>
    <name evidence="5" type="primary">tagD</name>
    <name evidence="5" type="ORF">CSLFYP84_00960</name>
</gene>
<dbReference type="Gene3D" id="3.40.50.620">
    <property type="entry name" value="HUPs"/>
    <property type="match status" value="1"/>
</dbReference>
<evidence type="ECO:0000259" key="4">
    <source>
        <dbReference type="Pfam" id="PF01467"/>
    </source>
</evidence>
<dbReference type="InterPro" id="IPR000683">
    <property type="entry name" value="Gfo/Idh/MocA-like_OxRdtase_N"/>
</dbReference>
<dbReference type="SUPFAM" id="SSF52374">
    <property type="entry name" value="Nucleotidylyl transferase"/>
    <property type="match status" value="1"/>
</dbReference>
<keyword evidence="5" id="KW-0548">Nucleotidyltransferase</keyword>
<dbReference type="Gene3D" id="3.40.50.720">
    <property type="entry name" value="NAD(P)-binding Rossmann-like Domain"/>
    <property type="match status" value="1"/>
</dbReference>
<evidence type="ECO:0000313" key="5">
    <source>
        <dbReference type="EMBL" id="VYT93786.1"/>
    </source>
</evidence>
<comment type="similarity">
    <text evidence="1">Belongs to the Gfo/Idh/MocA family.</text>
</comment>
<dbReference type="PANTHER" id="PTHR22604:SF105">
    <property type="entry name" value="TRANS-1,2-DIHYDROBENZENE-1,2-DIOL DEHYDROGENASE"/>
    <property type="match status" value="1"/>
</dbReference>
<keyword evidence="5" id="KW-0808">Transferase</keyword>
<dbReference type="EMBL" id="CACRUA010000009">
    <property type="protein sequence ID" value="VYT93786.1"/>
    <property type="molecule type" value="Genomic_DNA"/>
</dbReference>
<protein>
    <submittedName>
        <fullName evidence="5">Glycerol-3-phosphate cytidylyltransferase</fullName>
        <ecNumber evidence="5">2.7.7.39</ecNumber>
    </submittedName>
</protein>
<dbReference type="SUPFAM" id="SSF51735">
    <property type="entry name" value="NAD(P)-binding Rossmann-fold domains"/>
    <property type="match status" value="1"/>
</dbReference>
<organism evidence="5">
    <name type="scientific">Clostridium symbiosum</name>
    <name type="common">Bacteroides symbiosus</name>
    <dbReference type="NCBI Taxonomy" id="1512"/>
    <lineage>
        <taxon>Bacteria</taxon>
        <taxon>Bacillati</taxon>
        <taxon>Bacillota</taxon>
        <taxon>Clostridia</taxon>
        <taxon>Lachnospirales</taxon>
        <taxon>Lachnospiraceae</taxon>
        <taxon>Otoolea</taxon>
    </lineage>
</organism>
<keyword evidence="2" id="KW-0560">Oxidoreductase</keyword>
<evidence type="ECO:0000259" key="3">
    <source>
        <dbReference type="Pfam" id="PF01408"/>
    </source>
</evidence>
<evidence type="ECO:0000256" key="1">
    <source>
        <dbReference type="ARBA" id="ARBA00010928"/>
    </source>
</evidence>
<feature type="domain" description="Cytidyltransferase-like" evidence="4">
    <location>
        <begin position="5"/>
        <end position="124"/>
    </location>
</feature>
<proteinExistence type="inferred from homology"/>
<evidence type="ECO:0000256" key="2">
    <source>
        <dbReference type="ARBA" id="ARBA00023002"/>
    </source>
</evidence>
<dbReference type="Pfam" id="PF01467">
    <property type="entry name" value="CTP_transf_like"/>
    <property type="match status" value="1"/>
</dbReference>
<sequence>MKKVITYGTYDLLHEGHIRLLKRAKKLGDYLIVGVTSDLFDKNRGKMNVRQSLSERIIAIKETGLADQIIVEEYEGQKISDIIDLNIDIFTVGSDWIGKFDYLKNYCEVVYLDRTEGVSSTALRNSAFSEIVLGIVGVEVPVERMIEEIKYVSGIRLSGIYLNDKNKVDKIKKINSNLLIFSSAEELLKQSNAVYIAVARDENKKYIDMALEYNCHVLCESPMFLNSTDTEILMERAENKKLVLMEALKTRYFPAFQHMILLLRSGIIGTILDIDVSCSQFPDSLDINNKYFGSIYDFGSYAALPINSIFGKETVEIHLRGEFLDEFCRFLKGELLLTTGTATFKLGKGIKTEGNMIITGTEGYIYVPAPWWKTDYFEVRTEDLRNTKKYFYKFEGEGLRYEVNEFVKRINTRNYLMSAEEKNGLWLVSKLIETLEHDIIKDKLNRKGYMGSKSE</sequence>